<sequence>MASLLLDVQSPSSFSLLDITHGFPSSLISSLLDITHGFPSSLMSKVSPSSFLFLISVSWLPLPSDVKYLLVPLFLISLMASLLLKMSKIPLFFLIGFLLDVKYLLVPLFLISLHGFSSLMSNTLVSSLLDILMASLLLDVKYLLFSLLDILPLLDVHHLLVPLFLIYPLGFPSSLMSNTFLLVSWLPLLLDITMASLLLDVKYL</sequence>
<protein>
    <submittedName>
        <fullName evidence="2">Uncharacterized protein</fullName>
    </submittedName>
</protein>
<feature type="transmembrane region" description="Helical" evidence="1">
    <location>
        <begin position="150"/>
        <end position="167"/>
    </location>
</feature>
<keyword evidence="1" id="KW-0812">Transmembrane</keyword>
<comment type="caution">
    <text evidence="2">The sequence shown here is derived from an EMBL/GenBank/DDBJ whole genome shotgun (WGS) entry which is preliminary data.</text>
</comment>
<feature type="transmembrane region" description="Helical" evidence="1">
    <location>
        <begin position="91"/>
        <end position="113"/>
    </location>
</feature>
<proteinExistence type="predicted"/>
<name>A0A812C797_ACAPH</name>
<gene>
    <name evidence="2" type="ORF">SPHA_29037</name>
</gene>
<reference evidence="2" key="1">
    <citation type="submission" date="2021-01" db="EMBL/GenBank/DDBJ databases">
        <authorList>
            <person name="Li R."/>
            <person name="Bekaert M."/>
        </authorList>
    </citation>
    <scope>NUCLEOTIDE SEQUENCE</scope>
    <source>
        <strain evidence="2">Farmed</strain>
    </source>
</reference>
<keyword evidence="1" id="KW-0472">Membrane</keyword>
<dbReference type="EMBL" id="CAHIKZ030001147">
    <property type="protein sequence ID" value="CAE1254487.1"/>
    <property type="molecule type" value="Genomic_DNA"/>
</dbReference>
<feature type="transmembrane region" description="Helical" evidence="1">
    <location>
        <begin position="66"/>
        <end position="84"/>
    </location>
</feature>
<evidence type="ECO:0000256" key="1">
    <source>
        <dbReference type="SAM" id="Phobius"/>
    </source>
</evidence>
<evidence type="ECO:0000313" key="3">
    <source>
        <dbReference type="Proteomes" id="UP000597762"/>
    </source>
</evidence>
<accession>A0A812C797</accession>
<keyword evidence="1" id="KW-1133">Transmembrane helix</keyword>
<feature type="transmembrane region" description="Helical" evidence="1">
    <location>
        <begin position="119"/>
        <end position="138"/>
    </location>
</feature>
<dbReference type="AlphaFoldDB" id="A0A812C797"/>
<keyword evidence="3" id="KW-1185">Reference proteome</keyword>
<dbReference type="Proteomes" id="UP000597762">
    <property type="component" value="Unassembled WGS sequence"/>
</dbReference>
<feature type="transmembrane region" description="Helical" evidence="1">
    <location>
        <begin position="179"/>
        <end position="199"/>
    </location>
</feature>
<evidence type="ECO:0000313" key="2">
    <source>
        <dbReference type="EMBL" id="CAE1254487.1"/>
    </source>
</evidence>
<organism evidence="2 3">
    <name type="scientific">Acanthosepion pharaonis</name>
    <name type="common">Pharaoh cuttlefish</name>
    <name type="synonym">Sepia pharaonis</name>
    <dbReference type="NCBI Taxonomy" id="158019"/>
    <lineage>
        <taxon>Eukaryota</taxon>
        <taxon>Metazoa</taxon>
        <taxon>Spiralia</taxon>
        <taxon>Lophotrochozoa</taxon>
        <taxon>Mollusca</taxon>
        <taxon>Cephalopoda</taxon>
        <taxon>Coleoidea</taxon>
        <taxon>Decapodiformes</taxon>
        <taxon>Sepiida</taxon>
        <taxon>Sepiina</taxon>
        <taxon>Sepiidae</taxon>
        <taxon>Acanthosepion</taxon>
    </lineage>
</organism>